<evidence type="ECO:0008006" key="3">
    <source>
        <dbReference type="Google" id="ProtNLM"/>
    </source>
</evidence>
<dbReference type="RefSeq" id="WP_188678377.1">
    <property type="nucleotide sequence ID" value="NZ_BMKA01000008.1"/>
</dbReference>
<comment type="caution">
    <text evidence="1">The sequence shown here is derived from an EMBL/GenBank/DDBJ whole genome shotgun (WGS) entry which is preliminary data.</text>
</comment>
<dbReference type="Proteomes" id="UP000628017">
    <property type="component" value="Unassembled WGS sequence"/>
</dbReference>
<dbReference type="InterPro" id="IPR018666">
    <property type="entry name" value="DUF2125"/>
</dbReference>
<dbReference type="EMBL" id="BMKA01000008">
    <property type="protein sequence ID" value="GGA30875.1"/>
    <property type="molecule type" value="Genomic_DNA"/>
</dbReference>
<organism evidence="1 2">
    <name type="scientific">Neptunicoccus cionae</name>
    <dbReference type="NCBI Taxonomy" id="2035344"/>
    <lineage>
        <taxon>Bacteria</taxon>
        <taxon>Pseudomonadati</taxon>
        <taxon>Pseudomonadota</taxon>
        <taxon>Alphaproteobacteria</taxon>
        <taxon>Rhodobacterales</taxon>
        <taxon>Paracoccaceae</taxon>
        <taxon>Neptunicoccus</taxon>
    </lineage>
</organism>
<gene>
    <name evidence="1" type="ORF">GCM10011498_35060</name>
</gene>
<name>A0A916VSN1_9RHOB</name>
<protein>
    <recommendedName>
        <fullName evidence="3">DUF2125 domain-containing protein</fullName>
    </recommendedName>
</protein>
<dbReference type="AlphaFoldDB" id="A0A916VSN1"/>
<sequence length="335" mass="36724">MVRALFGILIVVSLAWFGYWWVGSTAQQTALSAWLEDRRAAGWVADYDTLDVQGFPSRFDTRVTGLNLADPSTGWAWQAPEFEVLMLSYKPNHAIAVWPDTQILATPQERIDVASRDMKASIKFDANTDLALNAATAEVKNLTLTSNAGWVTEMDAAMLSTRQTAGQAFAHDVFLQTTNLKPARIFKDIIDPDNLLPDVFETVRFNATAGFDAPWDRHAVEGRKPELTSLEVKEFNATWGELNFQATGTVELDAEGYPTGKISVRAKNWQDMLELGVSAGVVPSELLGTLEGGLGLLAKLSGNPDTIDAPLSFKNRMISLGPFPIGRAPQIRINP</sequence>
<accession>A0A916VSN1</accession>
<dbReference type="Pfam" id="PF09898">
    <property type="entry name" value="DUF2125"/>
    <property type="match status" value="1"/>
</dbReference>
<proteinExistence type="predicted"/>
<reference evidence="1" key="2">
    <citation type="submission" date="2020-09" db="EMBL/GenBank/DDBJ databases">
        <authorList>
            <person name="Sun Q."/>
            <person name="Zhou Y."/>
        </authorList>
    </citation>
    <scope>NUCLEOTIDE SEQUENCE</scope>
    <source>
        <strain evidence="1">CGMCC 1.15880</strain>
    </source>
</reference>
<reference evidence="1" key="1">
    <citation type="journal article" date="2014" name="Int. J. Syst. Evol. Microbiol.">
        <title>Complete genome sequence of Corynebacterium casei LMG S-19264T (=DSM 44701T), isolated from a smear-ripened cheese.</title>
        <authorList>
            <consortium name="US DOE Joint Genome Institute (JGI-PGF)"/>
            <person name="Walter F."/>
            <person name="Albersmeier A."/>
            <person name="Kalinowski J."/>
            <person name="Ruckert C."/>
        </authorList>
    </citation>
    <scope>NUCLEOTIDE SEQUENCE</scope>
    <source>
        <strain evidence="1">CGMCC 1.15880</strain>
    </source>
</reference>
<evidence type="ECO:0000313" key="2">
    <source>
        <dbReference type="Proteomes" id="UP000628017"/>
    </source>
</evidence>
<keyword evidence="2" id="KW-1185">Reference proteome</keyword>
<evidence type="ECO:0000313" key="1">
    <source>
        <dbReference type="EMBL" id="GGA30875.1"/>
    </source>
</evidence>